<keyword evidence="6" id="KW-0460">Magnesium</keyword>
<dbReference type="PANTHER" id="PTHR46494:SF1">
    <property type="entry name" value="CORA FAMILY METAL ION TRANSPORTER (EUROFUNG)"/>
    <property type="match status" value="1"/>
</dbReference>
<evidence type="ECO:0000256" key="10">
    <source>
        <dbReference type="ARBA" id="ARBA00034269"/>
    </source>
</evidence>
<keyword evidence="7 12" id="KW-1133">Transmembrane helix</keyword>
<dbReference type="InterPro" id="IPR002523">
    <property type="entry name" value="MgTranspt_CorA/ZnTranspt_ZntB"/>
</dbReference>
<dbReference type="AlphaFoldDB" id="A0A250VRT2"/>
<proteinExistence type="inferred from homology"/>
<dbReference type="InterPro" id="IPR045863">
    <property type="entry name" value="CorA_TM1_TM2"/>
</dbReference>
<dbReference type="STRING" id="1963.AQJ27_40415"/>
<comment type="catalytic activity">
    <reaction evidence="10">
        <text>Mg(2+)(in) = Mg(2+)(out)</text>
        <dbReference type="Rhea" id="RHEA:29827"/>
        <dbReference type="ChEBI" id="CHEBI:18420"/>
    </reaction>
</comment>
<organism evidence="13 14">
    <name type="scientific">Streptomyces olivochromogenes</name>
    <dbReference type="NCBI Taxonomy" id="1963"/>
    <lineage>
        <taxon>Bacteria</taxon>
        <taxon>Bacillati</taxon>
        <taxon>Actinomycetota</taxon>
        <taxon>Actinomycetes</taxon>
        <taxon>Kitasatosporales</taxon>
        <taxon>Streptomycetaceae</taxon>
        <taxon>Streptomyces</taxon>
    </lineage>
</organism>
<evidence type="ECO:0000256" key="9">
    <source>
        <dbReference type="ARBA" id="ARBA00023136"/>
    </source>
</evidence>
<dbReference type="Proteomes" id="UP000217446">
    <property type="component" value="Unassembled WGS sequence"/>
</dbReference>
<evidence type="ECO:0000256" key="8">
    <source>
        <dbReference type="ARBA" id="ARBA00023065"/>
    </source>
</evidence>
<dbReference type="EMBL" id="BDQI01000030">
    <property type="protein sequence ID" value="GAX56948.1"/>
    <property type="molecule type" value="Genomic_DNA"/>
</dbReference>
<dbReference type="FunFam" id="1.20.58.340:FF:000004">
    <property type="entry name" value="Magnesium transport protein CorA"/>
    <property type="match status" value="1"/>
</dbReference>
<evidence type="ECO:0000256" key="7">
    <source>
        <dbReference type="ARBA" id="ARBA00022989"/>
    </source>
</evidence>
<dbReference type="Pfam" id="PF01544">
    <property type="entry name" value="CorA"/>
    <property type="match status" value="1"/>
</dbReference>
<evidence type="ECO:0000256" key="1">
    <source>
        <dbReference type="ARBA" id="ARBA00004651"/>
    </source>
</evidence>
<keyword evidence="8" id="KW-0406">Ion transport</keyword>
<dbReference type="SUPFAM" id="SSF144083">
    <property type="entry name" value="Magnesium transport protein CorA, transmembrane region"/>
    <property type="match status" value="1"/>
</dbReference>
<dbReference type="GO" id="GO:0015095">
    <property type="term" value="F:magnesium ion transmembrane transporter activity"/>
    <property type="evidence" value="ECO:0007669"/>
    <property type="project" value="TreeGrafter"/>
</dbReference>
<dbReference type="PANTHER" id="PTHR46494">
    <property type="entry name" value="CORA FAMILY METAL ION TRANSPORTER (EUROFUNG)"/>
    <property type="match status" value="1"/>
</dbReference>
<comment type="function">
    <text evidence="11">Mediates influx of magnesium ions. Alternates between open and closed states. Activated by low cytoplasmic Mg(2+) levels. Inactive when cytoplasmic Mg(2+) levels are high.</text>
</comment>
<name>A0A250VRT2_STROL</name>
<comment type="similarity">
    <text evidence="2">Belongs to the CorA metal ion transporter (MIT) (TC 1.A.35) family.</text>
</comment>
<dbReference type="GO" id="GO:0000287">
    <property type="term" value="F:magnesium ion binding"/>
    <property type="evidence" value="ECO:0007669"/>
    <property type="project" value="TreeGrafter"/>
</dbReference>
<dbReference type="InterPro" id="IPR045861">
    <property type="entry name" value="CorA_cytoplasmic_dom"/>
</dbReference>
<protein>
    <submittedName>
        <fullName evidence="13">Magnesium transport protein CorA</fullName>
    </submittedName>
</protein>
<comment type="subcellular location">
    <subcellularLocation>
        <location evidence="1">Cell membrane</location>
        <topology evidence="1">Multi-pass membrane protein</topology>
    </subcellularLocation>
</comment>
<dbReference type="Gene3D" id="3.30.460.20">
    <property type="entry name" value="CorA soluble domain-like"/>
    <property type="match status" value="1"/>
</dbReference>
<sequence length="348" mass="38404">MTASDTPPTPPPPRSNPDSVVDCALYEHGKRRPGLLPLHQAMTACHATPDSFVWIGLHEPTEDQLQSVARAFGLHPLAVEDALTAHQRPKLERYDDTLFLVMRTALYVEHEHLTATSEIVDTGEIMVFMGKGFIVVVRHGPSRQLTGVRRTLESRPELLAHGPAAVLHAIADTVVDQYLEVVTAVETDVDEAEGCTFAPQQAHDIRRVYQLKRELLQLRRAVAPLAGPMRELAGGRLPGVDKDIATYLRDVSDHLTQAAERITTLTEVTDTALSLALAQTGVQQNSDMRRISAIGALIAVPIGIVGIYGMNFDHMPELHWTFGYPLVILGIIVICTVIYRAFRRNGWL</sequence>
<keyword evidence="5 12" id="KW-0812">Transmembrane</keyword>
<dbReference type="Gene3D" id="1.20.58.340">
    <property type="entry name" value="Magnesium transport protein CorA, transmembrane region"/>
    <property type="match status" value="2"/>
</dbReference>
<keyword evidence="9 12" id="KW-0472">Membrane</keyword>
<dbReference type="GO" id="GO:0050897">
    <property type="term" value="F:cobalt ion binding"/>
    <property type="evidence" value="ECO:0007669"/>
    <property type="project" value="TreeGrafter"/>
</dbReference>
<comment type="caution">
    <text evidence="13">The sequence shown here is derived from an EMBL/GenBank/DDBJ whole genome shotgun (WGS) entry which is preliminary data.</text>
</comment>
<feature type="transmembrane region" description="Helical" evidence="12">
    <location>
        <begin position="322"/>
        <end position="342"/>
    </location>
</feature>
<accession>A0A250VRT2</accession>
<keyword evidence="4" id="KW-1003">Cell membrane</keyword>
<dbReference type="CDD" id="cd12830">
    <property type="entry name" value="MtCorA-like"/>
    <property type="match status" value="1"/>
</dbReference>
<reference evidence="14" key="1">
    <citation type="submission" date="2017-05" db="EMBL/GenBank/DDBJ databases">
        <title>Streptomyces olivochromogenes NBRC 3561 whole genome shotgun sequence.</title>
        <authorList>
            <person name="Dohra H."/>
            <person name="Kodani S."/>
        </authorList>
    </citation>
    <scope>NUCLEOTIDE SEQUENCE [LARGE SCALE GENOMIC DNA]</scope>
    <source>
        <strain evidence="14">NBRC 3561</strain>
    </source>
</reference>
<keyword evidence="3" id="KW-0813">Transport</keyword>
<dbReference type="RefSeq" id="WP_159064528.1">
    <property type="nucleotide sequence ID" value="NZ_BDQI01000030.1"/>
</dbReference>
<evidence type="ECO:0000256" key="5">
    <source>
        <dbReference type="ARBA" id="ARBA00022692"/>
    </source>
</evidence>
<gene>
    <name evidence="13" type="primary">corA_2</name>
    <name evidence="13" type="ORF">SO3561_08516</name>
</gene>
<evidence type="ECO:0000313" key="13">
    <source>
        <dbReference type="EMBL" id="GAX56948.1"/>
    </source>
</evidence>
<evidence type="ECO:0000256" key="2">
    <source>
        <dbReference type="ARBA" id="ARBA00009765"/>
    </source>
</evidence>
<dbReference type="GO" id="GO:0015087">
    <property type="term" value="F:cobalt ion transmembrane transporter activity"/>
    <property type="evidence" value="ECO:0007669"/>
    <property type="project" value="TreeGrafter"/>
</dbReference>
<evidence type="ECO:0000256" key="6">
    <source>
        <dbReference type="ARBA" id="ARBA00022842"/>
    </source>
</evidence>
<keyword evidence="14" id="KW-1185">Reference proteome</keyword>
<dbReference type="SUPFAM" id="SSF143865">
    <property type="entry name" value="CorA soluble domain-like"/>
    <property type="match status" value="1"/>
</dbReference>
<feature type="transmembrane region" description="Helical" evidence="12">
    <location>
        <begin position="291"/>
        <end position="310"/>
    </location>
</feature>
<evidence type="ECO:0000256" key="11">
    <source>
        <dbReference type="ARBA" id="ARBA00045497"/>
    </source>
</evidence>
<dbReference type="GO" id="GO:0005886">
    <property type="term" value="C:plasma membrane"/>
    <property type="evidence" value="ECO:0007669"/>
    <property type="project" value="UniProtKB-SubCell"/>
</dbReference>
<evidence type="ECO:0000256" key="3">
    <source>
        <dbReference type="ARBA" id="ARBA00022448"/>
    </source>
</evidence>
<evidence type="ECO:0000313" key="14">
    <source>
        <dbReference type="Proteomes" id="UP000217446"/>
    </source>
</evidence>
<evidence type="ECO:0000256" key="4">
    <source>
        <dbReference type="ARBA" id="ARBA00022475"/>
    </source>
</evidence>
<evidence type="ECO:0000256" key="12">
    <source>
        <dbReference type="SAM" id="Phobius"/>
    </source>
</evidence>